<reference evidence="20 21" key="1">
    <citation type="journal article" date="2017" name="Nat. Ecol. Evol.">
        <title>Scallop genome provides insights into evolution of bilaterian karyotype and development.</title>
        <authorList>
            <person name="Wang S."/>
            <person name="Zhang J."/>
            <person name="Jiao W."/>
            <person name="Li J."/>
            <person name="Xun X."/>
            <person name="Sun Y."/>
            <person name="Guo X."/>
            <person name="Huan P."/>
            <person name="Dong B."/>
            <person name="Zhang L."/>
            <person name="Hu X."/>
            <person name="Sun X."/>
            <person name="Wang J."/>
            <person name="Zhao C."/>
            <person name="Wang Y."/>
            <person name="Wang D."/>
            <person name="Huang X."/>
            <person name="Wang R."/>
            <person name="Lv J."/>
            <person name="Li Y."/>
            <person name="Zhang Z."/>
            <person name="Liu B."/>
            <person name="Lu W."/>
            <person name="Hui Y."/>
            <person name="Liang J."/>
            <person name="Zhou Z."/>
            <person name="Hou R."/>
            <person name="Li X."/>
            <person name="Liu Y."/>
            <person name="Li H."/>
            <person name="Ning X."/>
            <person name="Lin Y."/>
            <person name="Zhao L."/>
            <person name="Xing Q."/>
            <person name="Dou J."/>
            <person name="Li Y."/>
            <person name="Mao J."/>
            <person name="Guo H."/>
            <person name="Dou H."/>
            <person name="Li T."/>
            <person name="Mu C."/>
            <person name="Jiang W."/>
            <person name="Fu Q."/>
            <person name="Fu X."/>
            <person name="Miao Y."/>
            <person name="Liu J."/>
            <person name="Yu Q."/>
            <person name="Li R."/>
            <person name="Liao H."/>
            <person name="Li X."/>
            <person name="Kong Y."/>
            <person name="Jiang Z."/>
            <person name="Chourrout D."/>
            <person name="Li R."/>
            <person name="Bao Z."/>
        </authorList>
    </citation>
    <scope>NUCLEOTIDE SEQUENCE [LARGE SCALE GENOMIC DNA]</scope>
    <source>
        <strain evidence="20 21">PY_sf001</strain>
    </source>
</reference>
<evidence type="ECO:0000256" key="5">
    <source>
        <dbReference type="ARBA" id="ARBA00022729"/>
    </source>
</evidence>
<comment type="caution">
    <text evidence="20">The sequence shown here is derived from an EMBL/GenBank/DDBJ whole genome shotgun (WGS) entry which is preliminary data.</text>
</comment>
<evidence type="ECO:0000256" key="13">
    <source>
        <dbReference type="ARBA" id="ARBA00023224"/>
    </source>
</evidence>
<dbReference type="GO" id="GO:0045211">
    <property type="term" value="C:postsynaptic membrane"/>
    <property type="evidence" value="ECO:0007669"/>
    <property type="project" value="UniProtKB-SubCell"/>
</dbReference>
<dbReference type="PRINTS" id="PR01176">
    <property type="entry name" value="GABABRECEPTR"/>
</dbReference>
<feature type="signal peptide" evidence="18">
    <location>
        <begin position="1"/>
        <end position="26"/>
    </location>
</feature>
<dbReference type="EMBL" id="NEDP02002617">
    <property type="protein sequence ID" value="OWF50378.1"/>
    <property type="molecule type" value="Genomic_DNA"/>
</dbReference>
<dbReference type="GO" id="GO:0043005">
    <property type="term" value="C:neuron projection"/>
    <property type="evidence" value="ECO:0007669"/>
    <property type="project" value="UniProtKB-SubCell"/>
</dbReference>
<keyword evidence="8" id="KW-0297">G-protein coupled receptor</keyword>
<keyword evidence="10" id="KW-1015">Disulfide bond</keyword>
<evidence type="ECO:0000256" key="15">
    <source>
        <dbReference type="ARBA" id="ARBA00023273"/>
    </source>
</evidence>
<dbReference type="PROSITE" id="PS50259">
    <property type="entry name" value="G_PROTEIN_RECEP_F3_4"/>
    <property type="match status" value="1"/>
</dbReference>
<evidence type="ECO:0000256" key="7">
    <source>
        <dbReference type="ARBA" id="ARBA00023018"/>
    </source>
</evidence>
<keyword evidence="11" id="KW-0675">Receptor</keyword>
<evidence type="ECO:0000256" key="6">
    <source>
        <dbReference type="ARBA" id="ARBA00022989"/>
    </source>
</evidence>
<sequence length="693" mass="77918">MCSVISVTSMVYLLLVLMLATATTTAQTSDHVKQALEYVYRVENSQCTGGTEEVLNLFFNNTVWSVYTEPAIRTANFLTEVILQKGDLLSLTDEILFTLVRNNIHGSDVLFGSAIAVETGVTQYDSFCPYAYKKNGTVFAHDIAINYNYKSDSTEWYHILKVTNWENVTRTTDKVRYRSGTSLLPSSDITKVLAKLADGHWTKPYFDCGGGDIWMVTYSAPIFYYNATTESLSFQGVATIDIELTHIDINQCDLDQSEAGALDVFRGTHSCMLTTQCVFAAGHGFKRGAYKCVCQPGYYFPEVDADIKYFSGIEIERLYSENNTVAMAGMICKTCAAGCDTCVDASPCLYQSQLALRLPVLILTIITMTLIIIVACITYIYRFEMAIKTGSPIFLMIMCTGSILMCTKMFIAFPDATELLCILEQWLFHTGFVLMYGALLLKTWRISVIFRVGQLKRVYLPDKILLQRMIPLLAVTATYLTAWTASEWPRVTTRRTVSKLKFQVCVQGWWSYGMQGAEAIMLLAGVYLCFTVRKAPAHFNESKHITWSTYNAIILGTFLVIVIHFISNTNSGPDYVYLIYFLQVQVFVTITSALIFTPKFYALYKKIEVRELDNESMPTVSRTVTGREKVNVMKVINAKAPKRTVSTQTEDKLTLSSEWVSKTPSQITINLTGRNRVHPARPALPLDPHEEQA</sequence>
<keyword evidence="13" id="KW-0807">Transducer</keyword>
<feature type="domain" description="G-protein coupled receptors family 3 profile" evidence="19">
    <location>
        <begin position="356"/>
        <end position="608"/>
    </location>
</feature>
<evidence type="ECO:0000256" key="2">
    <source>
        <dbReference type="ARBA" id="ARBA00007242"/>
    </source>
</evidence>
<dbReference type="GO" id="GO:0004930">
    <property type="term" value="F:G protein-coupled receptor activity"/>
    <property type="evidence" value="ECO:0007669"/>
    <property type="project" value="UniProtKB-KW"/>
</dbReference>
<evidence type="ECO:0000256" key="10">
    <source>
        <dbReference type="ARBA" id="ARBA00023157"/>
    </source>
</evidence>
<evidence type="ECO:0000256" key="3">
    <source>
        <dbReference type="ARBA" id="ARBA00022475"/>
    </source>
</evidence>
<dbReference type="PANTHER" id="PTHR32546:SF29">
    <property type="entry name" value="G-PROTEIN COUPLED RECEPTORS FAMILY 3 PROFILE DOMAIN-CONTAINING PROTEIN"/>
    <property type="match status" value="1"/>
</dbReference>
<dbReference type="PANTHER" id="PTHR32546">
    <property type="entry name" value="G-PROTEIN COUPLED RECEPTOR 158-RELATED"/>
    <property type="match status" value="1"/>
</dbReference>
<feature type="transmembrane region" description="Helical" evidence="17">
    <location>
        <begin position="393"/>
        <end position="414"/>
    </location>
</feature>
<keyword evidence="4 17" id="KW-0812">Transmembrane</keyword>
<feature type="transmembrane region" description="Helical" evidence="17">
    <location>
        <begin position="465"/>
        <end position="485"/>
    </location>
</feature>
<keyword evidence="5 18" id="KW-0732">Signal</keyword>
<evidence type="ECO:0000256" key="8">
    <source>
        <dbReference type="ARBA" id="ARBA00023040"/>
    </source>
</evidence>
<comment type="subcellular location">
    <subcellularLocation>
        <location evidence="1">Cell projection</location>
        <location evidence="1">Neuron projection</location>
    </subcellularLocation>
    <subcellularLocation>
        <location evidence="16">Postsynaptic cell membrane</location>
        <topology evidence="16">Multi-pass membrane protein</topology>
    </subcellularLocation>
</comment>
<keyword evidence="15" id="KW-0966">Cell projection</keyword>
<evidence type="ECO:0000256" key="16">
    <source>
        <dbReference type="ARBA" id="ARBA00034104"/>
    </source>
</evidence>
<feature type="transmembrane region" description="Helical" evidence="17">
    <location>
        <begin position="509"/>
        <end position="530"/>
    </location>
</feature>
<feature type="chain" id="PRO_5013324256" description="G-protein coupled receptors family 3 profile domain-containing protein" evidence="18">
    <location>
        <begin position="27"/>
        <end position="693"/>
    </location>
</feature>
<evidence type="ECO:0000256" key="18">
    <source>
        <dbReference type="SAM" id="SignalP"/>
    </source>
</evidence>
<evidence type="ECO:0000256" key="11">
    <source>
        <dbReference type="ARBA" id="ARBA00023170"/>
    </source>
</evidence>
<proteinExistence type="inferred from homology"/>
<keyword evidence="14" id="KW-0628">Postsynaptic cell membrane</keyword>
<organism evidence="20 21">
    <name type="scientific">Mizuhopecten yessoensis</name>
    <name type="common">Japanese scallop</name>
    <name type="synonym">Patinopecten yessoensis</name>
    <dbReference type="NCBI Taxonomy" id="6573"/>
    <lineage>
        <taxon>Eukaryota</taxon>
        <taxon>Metazoa</taxon>
        <taxon>Spiralia</taxon>
        <taxon>Lophotrochozoa</taxon>
        <taxon>Mollusca</taxon>
        <taxon>Bivalvia</taxon>
        <taxon>Autobranchia</taxon>
        <taxon>Pteriomorphia</taxon>
        <taxon>Pectinida</taxon>
        <taxon>Pectinoidea</taxon>
        <taxon>Pectinidae</taxon>
        <taxon>Mizuhopecten</taxon>
    </lineage>
</organism>
<evidence type="ECO:0000256" key="9">
    <source>
        <dbReference type="ARBA" id="ARBA00023136"/>
    </source>
</evidence>
<evidence type="ECO:0000313" key="21">
    <source>
        <dbReference type="Proteomes" id="UP000242188"/>
    </source>
</evidence>
<evidence type="ECO:0000256" key="12">
    <source>
        <dbReference type="ARBA" id="ARBA00023180"/>
    </source>
</evidence>
<evidence type="ECO:0000313" key="20">
    <source>
        <dbReference type="EMBL" id="OWF50378.1"/>
    </source>
</evidence>
<keyword evidence="21" id="KW-1185">Reference proteome</keyword>
<dbReference type="OrthoDB" id="2129233at2759"/>
<evidence type="ECO:0000259" key="19">
    <source>
        <dbReference type="PROSITE" id="PS50259"/>
    </source>
</evidence>
<keyword evidence="7" id="KW-0770">Synapse</keyword>
<gene>
    <name evidence="20" type="ORF">KP79_PYT09469</name>
</gene>
<dbReference type="InterPro" id="IPR017978">
    <property type="entry name" value="GPCR_3_C"/>
</dbReference>
<evidence type="ECO:0000256" key="17">
    <source>
        <dbReference type="SAM" id="Phobius"/>
    </source>
</evidence>
<dbReference type="Gene3D" id="3.30.450.20">
    <property type="entry name" value="PAS domain"/>
    <property type="match status" value="1"/>
</dbReference>
<dbReference type="InterPro" id="IPR054714">
    <property type="entry name" value="GPR158_179_extracellular"/>
</dbReference>
<dbReference type="InterPro" id="IPR043458">
    <property type="entry name" value="GPR158/179"/>
</dbReference>
<keyword evidence="6 17" id="KW-1133">Transmembrane helix</keyword>
<feature type="transmembrane region" description="Helical" evidence="17">
    <location>
        <begin position="550"/>
        <end position="569"/>
    </location>
</feature>
<dbReference type="AlphaFoldDB" id="A0A210QNU9"/>
<dbReference type="Pfam" id="PF00003">
    <property type="entry name" value="7tm_3"/>
    <property type="match status" value="1"/>
</dbReference>
<accession>A0A210QNU9</accession>
<feature type="transmembrane region" description="Helical" evidence="17">
    <location>
        <begin position="358"/>
        <end position="381"/>
    </location>
</feature>
<keyword evidence="12" id="KW-0325">Glycoprotein</keyword>
<keyword evidence="3" id="KW-1003">Cell membrane</keyword>
<dbReference type="CDD" id="cd12913">
    <property type="entry name" value="PDC1_MCP_like"/>
    <property type="match status" value="1"/>
</dbReference>
<dbReference type="Pfam" id="PF22572">
    <property type="entry name" value="GPR158_179_EC"/>
    <property type="match status" value="1"/>
</dbReference>
<evidence type="ECO:0000256" key="1">
    <source>
        <dbReference type="ARBA" id="ARBA00004487"/>
    </source>
</evidence>
<evidence type="ECO:0000256" key="4">
    <source>
        <dbReference type="ARBA" id="ARBA00022692"/>
    </source>
</evidence>
<name>A0A210QNU9_MIZYE</name>
<evidence type="ECO:0000256" key="14">
    <source>
        <dbReference type="ARBA" id="ARBA00023257"/>
    </source>
</evidence>
<comment type="similarity">
    <text evidence="2">Belongs to the G-protein coupled receptor 3 family.</text>
</comment>
<protein>
    <recommendedName>
        <fullName evidence="19">G-protein coupled receptors family 3 profile domain-containing protein</fullName>
    </recommendedName>
</protein>
<feature type="transmembrane region" description="Helical" evidence="17">
    <location>
        <begin position="575"/>
        <end position="596"/>
    </location>
</feature>
<feature type="transmembrane region" description="Helical" evidence="17">
    <location>
        <begin position="426"/>
        <end position="444"/>
    </location>
</feature>
<dbReference type="Proteomes" id="UP000242188">
    <property type="component" value="Unassembled WGS sequence"/>
</dbReference>
<dbReference type="CDD" id="cd15293">
    <property type="entry name" value="7tmC_GPR158-like"/>
    <property type="match status" value="1"/>
</dbReference>
<keyword evidence="9 17" id="KW-0472">Membrane</keyword>